<accession>A0ABR9P1J2</accession>
<feature type="compositionally biased region" description="Polar residues" evidence="2">
    <location>
        <begin position="626"/>
        <end position="636"/>
    </location>
</feature>
<reference evidence="3 4" key="1">
    <citation type="submission" date="2020-09" db="EMBL/GenBank/DDBJ databases">
        <title>Diversity and distribution of actinomycetes associated with coral in the coast of Hainan.</title>
        <authorList>
            <person name="Li F."/>
        </authorList>
    </citation>
    <scope>NUCLEOTIDE SEQUENCE [LARGE SCALE GENOMIC DNA]</scope>
    <source>
        <strain evidence="3 4">HNM0947</strain>
    </source>
</reference>
<evidence type="ECO:0000256" key="2">
    <source>
        <dbReference type="SAM" id="MobiDB-lite"/>
    </source>
</evidence>
<feature type="compositionally biased region" description="Acidic residues" evidence="2">
    <location>
        <begin position="929"/>
        <end position="941"/>
    </location>
</feature>
<feature type="compositionally biased region" description="Pro residues" evidence="2">
    <location>
        <begin position="825"/>
        <end position="839"/>
    </location>
</feature>
<feature type="compositionally biased region" description="Pro residues" evidence="2">
    <location>
        <begin position="799"/>
        <end position="809"/>
    </location>
</feature>
<comment type="caution">
    <text evidence="3">The sequence shown here is derived from an EMBL/GenBank/DDBJ whole genome shotgun (WGS) entry which is preliminary data.</text>
</comment>
<feature type="region of interest" description="Disordered" evidence="2">
    <location>
        <begin position="116"/>
        <end position="136"/>
    </location>
</feature>
<sequence length="1071" mass="112250">MSESTYHQIHFAWAEPTLLGRVGPGPAASSLTESGRPSLRSWRDRLVPALTVDYRSALPGTDPSDLPETLWARSYADGQAALVYRWPGDVRDAHAWAVVGPANGLTLPRILSLHENPNTRPAARRPPVPGWGSMPTLDMPTPWELTAAPGAVRTRDRRAAETTVQGEAVLVGAVASALHAPDRPIRIALEPEHADLWQATQIRVLWGMHRILHDVLTPARAIPAAGWQWSFSTYDPDLATEGQHLAFGPPRPGTDGPYLHTPDPEYRRVAERLVEVLRDEGGDALADHLRDRGVPDAPTFGDRRALLAEWLDPDGAAEVPSSAGVTSAVAAASVGEGDTHLAEAGAGAVSEPGARSTGADASGEAKTHGRPGDDDRVVAGGVRGTGLAADPNPRVRAGTGNGGEAVGEPGQDRSGHDGDTSPADGSPSASGVRGERLPGTDESDGVDIPEAEPLPSDDAADGGGTGAASTATYGRGGSGSGNALDERGQVTEDLVGSGVSGPSEGEPSRGVGAQRERIDAPRPEGATRPDDARDEADRPGAAHHAPETGHGRPGSGSALDERGQGEHDRSEPDTFRPSGGEDRYSGPPPEGESVPRPGAAPSPAHDGSEDVSATGVGLGRDGASSAFANSSGTQNEAADPWPRSAADDPSSALVGQTGHESVGAVSGEDHREEAVGDAEAAGSDRPRPRAYPRSVAGAHPSFRLNRPSDEDDGDPLPEVEDLDAPESARDVRVPVPENGVGGRESPGDAEPTEDARSEGRAPQHPPGSPRPLFGERRPGFAPPAEHPVFGAPEPHDPPSRPTGEPPPLHLPRSHESDLRPRTPDDPAPAPTGPTDPPDPVETTESFEPAAPEPRRSDAGTTRVRSGSRRHAEEAFGGPAREEPPEDDDTYDTDDTDHTDEDGAPHERSPAQAPPLLVAPDGVPAPDYAAETEPETDPDFDDSGANWPTQYADLPLARLERWHAKRGPEGAHTDVVDARAAVRAERSELQRVRDERDHYHAEVQDLRREVARLDRPFLDGDDGPVGADGGRRWPARLLVVVLLVAFLATGLEAGARFGVGALDVLSALPFVP</sequence>
<keyword evidence="4" id="KW-1185">Reference proteome</keyword>
<feature type="compositionally biased region" description="Basic and acidic residues" evidence="2">
    <location>
        <begin position="514"/>
        <end position="550"/>
    </location>
</feature>
<feature type="compositionally biased region" description="Basic and acidic residues" evidence="2">
    <location>
        <begin position="812"/>
        <end position="824"/>
    </location>
</feature>
<feature type="compositionally biased region" description="Basic and acidic residues" evidence="2">
    <location>
        <begin position="410"/>
        <end position="419"/>
    </location>
</feature>
<feature type="compositionally biased region" description="Acidic residues" evidence="2">
    <location>
        <begin position="883"/>
        <end position="899"/>
    </location>
</feature>
<name>A0ABR9P1J2_9ACTN</name>
<dbReference type="Proteomes" id="UP000806528">
    <property type="component" value="Unassembled WGS sequence"/>
</dbReference>
<evidence type="ECO:0000313" key="4">
    <source>
        <dbReference type="Proteomes" id="UP000806528"/>
    </source>
</evidence>
<keyword evidence="1" id="KW-0175">Coiled coil</keyword>
<organism evidence="3 4">
    <name type="scientific">Nocardiopsis coralli</name>
    <dbReference type="NCBI Taxonomy" id="2772213"/>
    <lineage>
        <taxon>Bacteria</taxon>
        <taxon>Bacillati</taxon>
        <taxon>Actinomycetota</taxon>
        <taxon>Actinomycetes</taxon>
        <taxon>Streptosporangiales</taxon>
        <taxon>Nocardiopsidaceae</taxon>
        <taxon>Nocardiopsis</taxon>
    </lineage>
</organism>
<feature type="compositionally biased region" description="Acidic residues" evidence="2">
    <location>
        <begin position="709"/>
        <end position="724"/>
    </location>
</feature>
<dbReference type="EMBL" id="JADBGI010000002">
    <property type="protein sequence ID" value="MBE2997709.1"/>
    <property type="molecule type" value="Genomic_DNA"/>
</dbReference>
<feature type="region of interest" description="Disordered" evidence="2">
    <location>
        <begin position="342"/>
        <end position="945"/>
    </location>
</feature>
<feature type="compositionally biased region" description="Acidic residues" evidence="2">
    <location>
        <begin position="441"/>
        <end position="450"/>
    </location>
</feature>
<evidence type="ECO:0000313" key="3">
    <source>
        <dbReference type="EMBL" id="MBE2997709.1"/>
    </source>
</evidence>
<protein>
    <submittedName>
        <fullName evidence="3">Uncharacterized protein</fullName>
    </submittedName>
</protein>
<dbReference type="RefSeq" id="WP_193120355.1">
    <property type="nucleotide sequence ID" value="NZ_JADBGI010000002.1"/>
</dbReference>
<proteinExistence type="predicted"/>
<feature type="compositionally biased region" description="Low complexity" evidence="2">
    <location>
        <begin position="495"/>
        <end position="512"/>
    </location>
</feature>
<feature type="compositionally biased region" description="Basic and acidic residues" evidence="2">
    <location>
        <begin position="363"/>
        <end position="377"/>
    </location>
</feature>
<gene>
    <name evidence="3" type="ORF">IDM40_03155</name>
</gene>
<feature type="compositionally biased region" description="Basic and acidic residues" evidence="2">
    <location>
        <begin position="559"/>
        <end position="584"/>
    </location>
</feature>
<evidence type="ECO:0000256" key="1">
    <source>
        <dbReference type="SAM" id="Coils"/>
    </source>
</evidence>
<feature type="coiled-coil region" evidence="1">
    <location>
        <begin position="974"/>
        <end position="1008"/>
    </location>
</feature>